<dbReference type="Pfam" id="PF04052">
    <property type="entry name" value="TolB_N"/>
    <property type="match status" value="1"/>
</dbReference>
<proteinExistence type="inferred from homology"/>
<dbReference type="PANTHER" id="PTHR36842:SF1">
    <property type="entry name" value="PROTEIN TOLB"/>
    <property type="match status" value="1"/>
</dbReference>
<sequence>MTRALFRILFSALAALAGLGLSAQQTEVVLSATSGSKLVLAVAPPKVTGLDEASAARDFTDVLQRDLDETGVFGLLKEKLPTATDPASYKAWKEAGAQWLLTTRLTKAPGGEVQLEASAIDTNAEKVVFTKPYKADRLVPLRRLAHALSDDLVFQLTGVRGVASSRIVFVRQLSPGVKEIFQVDRDGANVLQLTRNGSLSLSPSVASDGRLAYVTYKGGAPAIWGQRTAGGAQVKLYEAAGGGMVSSPDWSPDGKRLAFVQGDRRGNTDIMVLDLATGHVRRLTDGSGINTEPSWNPDGTQIAFTSDREGGPQVFLMQSDGSNLRRLTNEGTYNASPAWSPNGAMIAYVSRFEGKFDLFIYKLGEGKAYQITTGVNTSESPAWSPDERRLVFTSNRFGSMQLFTTDLSGRQVVRLSDLTNCQSPAWTRAR</sequence>
<dbReference type="Proteomes" id="UP001165089">
    <property type="component" value="Unassembled WGS sequence"/>
</dbReference>
<reference evidence="4 5" key="1">
    <citation type="journal article" date="2023" name="Antonie Van Leeuwenhoek">
        <title>Mesoterricola silvestris gen. nov., sp. nov., Mesoterricola sediminis sp. nov., Geothrix oryzae sp. nov., Geothrix edaphica sp. nov., Geothrix rubra sp. nov., and Geothrix limicola sp. nov., six novel members of Acidobacteriota isolated from soils.</title>
        <authorList>
            <person name="Itoh H."/>
            <person name="Sugisawa Y."/>
            <person name="Mise K."/>
            <person name="Xu Z."/>
            <person name="Kuniyasu M."/>
            <person name="Ushijima N."/>
            <person name="Kawano K."/>
            <person name="Kobayashi E."/>
            <person name="Shiratori Y."/>
            <person name="Masuda Y."/>
            <person name="Senoo K."/>
        </authorList>
    </citation>
    <scope>NUCLEOTIDE SEQUENCE [LARGE SCALE GENOMIC DNA]</scope>
    <source>
        <strain evidence="4 5">Red803</strain>
    </source>
</reference>
<evidence type="ECO:0000259" key="3">
    <source>
        <dbReference type="Pfam" id="PF04052"/>
    </source>
</evidence>
<dbReference type="InterPro" id="IPR007195">
    <property type="entry name" value="TolB_N"/>
</dbReference>
<name>A0ABQ5Q2H0_9BACT</name>
<accession>A0ABQ5Q2H0</accession>
<evidence type="ECO:0000313" key="5">
    <source>
        <dbReference type="Proteomes" id="UP001165089"/>
    </source>
</evidence>
<feature type="chain" id="PRO_5046070903" evidence="2">
    <location>
        <begin position="18"/>
        <end position="430"/>
    </location>
</feature>
<feature type="signal peptide" evidence="2">
    <location>
        <begin position="1"/>
        <end position="17"/>
    </location>
</feature>
<dbReference type="Gene3D" id="3.40.50.10070">
    <property type="entry name" value="TolB, N-terminal domain"/>
    <property type="match status" value="1"/>
</dbReference>
<dbReference type="SUPFAM" id="SSF69304">
    <property type="entry name" value="Tricorn protease N-terminal domain"/>
    <property type="match status" value="1"/>
</dbReference>
<comment type="similarity">
    <text evidence="1">Belongs to the TolB family.</text>
</comment>
<evidence type="ECO:0000313" key="4">
    <source>
        <dbReference type="EMBL" id="GLH68610.1"/>
    </source>
</evidence>
<gene>
    <name evidence="4" type="primary">tolB</name>
    <name evidence="4" type="ORF">GETHPA_01430</name>
</gene>
<dbReference type="InterPro" id="IPR011042">
    <property type="entry name" value="6-blade_b-propeller_TolB-like"/>
</dbReference>
<dbReference type="Pfam" id="PF07676">
    <property type="entry name" value="PD40"/>
    <property type="match status" value="5"/>
</dbReference>
<dbReference type="Gene3D" id="2.120.10.30">
    <property type="entry name" value="TolB, C-terminal domain"/>
    <property type="match status" value="2"/>
</dbReference>
<evidence type="ECO:0000256" key="1">
    <source>
        <dbReference type="ARBA" id="ARBA00009820"/>
    </source>
</evidence>
<dbReference type="PANTHER" id="PTHR36842">
    <property type="entry name" value="PROTEIN TOLB HOMOLOG"/>
    <property type="match status" value="1"/>
</dbReference>
<keyword evidence="2" id="KW-0732">Signal</keyword>
<protein>
    <submittedName>
        <fullName evidence="4">Protein TolB</fullName>
    </submittedName>
</protein>
<dbReference type="SUPFAM" id="SSF52964">
    <property type="entry name" value="TolB, N-terminal domain"/>
    <property type="match status" value="1"/>
</dbReference>
<evidence type="ECO:0000256" key="2">
    <source>
        <dbReference type="SAM" id="SignalP"/>
    </source>
</evidence>
<comment type="caution">
    <text evidence="4">The sequence shown here is derived from an EMBL/GenBank/DDBJ whole genome shotgun (WGS) entry which is preliminary data.</text>
</comment>
<organism evidence="4 5">
    <name type="scientific">Geothrix rubra</name>
    <dbReference type="NCBI Taxonomy" id="2927977"/>
    <lineage>
        <taxon>Bacteria</taxon>
        <taxon>Pseudomonadati</taxon>
        <taxon>Acidobacteriota</taxon>
        <taxon>Holophagae</taxon>
        <taxon>Holophagales</taxon>
        <taxon>Holophagaceae</taxon>
        <taxon>Geothrix</taxon>
    </lineage>
</organism>
<keyword evidence="5" id="KW-1185">Reference proteome</keyword>
<dbReference type="EMBL" id="BSDD01000001">
    <property type="protein sequence ID" value="GLH68610.1"/>
    <property type="molecule type" value="Genomic_DNA"/>
</dbReference>
<dbReference type="InterPro" id="IPR011659">
    <property type="entry name" value="WD40"/>
</dbReference>
<feature type="domain" description="TolB N-terminal" evidence="3">
    <location>
        <begin position="30"/>
        <end position="126"/>
    </location>
</feature>
<dbReference type="RefSeq" id="WP_285722135.1">
    <property type="nucleotide sequence ID" value="NZ_BSDD01000001.1"/>
</dbReference>